<proteinExistence type="predicted"/>
<keyword evidence="1" id="KW-1133">Transmembrane helix</keyword>
<reference evidence="2 3" key="1">
    <citation type="submission" date="2018-02" db="EMBL/GenBank/DDBJ databases">
        <title>Comparative genomes isolates from brazilian mangrove.</title>
        <authorList>
            <person name="Araujo J.E."/>
            <person name="Taketani R.G."/>
            <person name="Silva M.C.P."/>
            <person name="Loureco M.V."/>
            <person name="Andreote F.D."/>
        </authorList>
    </citation>
    <scope>NUCLEOTIDE SEQUENCE [LARGE SCALE GENOMIC DNA]</scope>
    <source>
        <strain evidence="2 3">HEX-2 MGV</strain>
    </source>
</reference>
<dbReference type="OrthoDB" id="207797at2"/>
<dbReference type="Proteomes" id="UP000240009">
    <property type="component" value="Unassembled WGS sequence"/>
</dbReference>
<dbReference type="EMBL" id="PUIA01000016">
    <property type="protein sequence ID" value="PQO39300.1"/>
    <property type="molecule type" value="Genomic_DNA"/>
</dbReference>
<dbReference type="InterPro" id="IPR045748">
    <property type="entry name" value="DcaP"/>
</dbReference>
<dbReference type="SUPFAM" id="SSF56935">
    <property type="entry name" value="Porins"/>
    <property type="match status" value="1"/>
</dbReference>
<keyword evidence="1" id="KW-0472">Membrane</keyword>
<evidence type="ECO:0000313" key="3">
    <source>
        <dbReference type="Proteomes" id="UP000240009"/>
    </source>
</evidence>
<gene>
    <name evidence="2" type="ORF">C5Y96_05445</name>
</gene>
<accession>A0A2S8G4S6</accession>
<comment type="caution">
    <text evidence="2">The sequence shown here is derived from an EMBL/GenBank/DDBJ whole genome shotgun (WGS) entry which is preliminary data.</text>
</comment>
<protein>
    <recommendedName>
        <fullName evidence="4">Porin</fullName>
    </recommendedName>
</protein>
<dbReference type="Pfam" id="PF19577">
    <property type="entry name" value="DcaP"/>
    <property type="match status" value="1"/>
</dbReference>
<keyword evidence="1" id="KW-0812">Transmembrane</keyword>
<dbReference type="RefSeq" id="WP_105350661.1">
    <property type="nucleotide sequence ID" value="NZ_PUIA01000016.1"/>
</dbReference>
<evidence type="ECO:0008006" key="4">
    <source>
        <dbReference type="Google" id="ProtNLM"/>
    </source>
</evidence>
<feature type="transmembrane region" description="Helical" evidence="1">
    <location>
        <begin position="12"/>
        <end position="33"/>
    </location>
</feature>
<dbReference type="AlphaFoldDB" id="A0A2S8G4S6"/>
<sequence>MLHQFQTAHPATAGRSWVLCLVMGVVWISASYLRADDWFRDADEAYPSVTANFGYQLAYPVSGHSPPGEVTLASHFQPVVTSASANLQPTELIPPQPPKLLPVSAKFFQEEPETVDPVLQNFTDQAFMSESRHLDVGFDFYSAPSFDDGLIIYGDNVAMKIGGYVKADFIYDFDPIDSTDSFDTTTIPVGAPPRTNSRFHARQTRLSFDTRWRAMNDQTVRIYVEGDFFSQNDQFRLRHAYGESGHLLVGRTFTTFTDTSAAPATLDFEGSVSSVNRRQAQARWTTFFLREDIELAVAVEDTRFIIDAPMGVMGESRSPSPDFVGHLRWDKEWGQFQVASLHRIGGFQPDGREMIKRYAWGFNFTGAMLVQPSTKAYYQIVFGDGIGSYRGLPDAAPLSATQSDLLGMLGWMVGVTHDWNDEWSSNFTYAENTLDNLPGQVSTDVHETTYLAVNLIWQPSDRIRIGTEYLYGIRENINGEIGAANRLQTSFIFDLP</sequence>
<organism evidence="2 3">
    <name type="scientific">Blastopirellula marina</name>
    <dbReference type="NCBI Taxonomy" id="124"/>
    <lineage>
        <taxon>Bacteria</taxon>
        <taxon>Pseudomonadati</taxon>
        <taxon>Planctomycetota</taxon>
        <taxon>Planctomycetia</taxon>
        <taxon>Pirellulales</taxon>
        <taxon>Pirellulaceae</taxon>
        <taxon>Blastopirellula</taxon>
    </lineage>
</organism>
<evidence type="ECO:0000313" key="2">
    <source>
        <dbReference type="EMBL" id="PQO39300.1"/>
    </source>
</evidence>
<evidence type="ECO:0000256" key="1">
    <source>
        <dbReference type="SAM" id="Phobius"/>
    </source>
</evidence>
<name>A0A2S8G4S6_9BACT</name>